<evidence type="ECO:0000256" key="4">
    <source>
        <dbReference type="ARBA" id="ARBA00022989"/>
    </source>
</evidence>
<gene>
    <name evidence="7" type="ORF">SK128_023466</name>
</gene>
<keyword evidence="3" id="KW-0812">Transmembrane</keyword>
<dbReference type="Pfam" id="PF01130">
    <property type="entry name" value="CD36"/>
    <property type="match status" value="1"/>
</dbReference>
<dbReference type="GO" id="GO:0005044">
    <property type="term" value="F:scavenger receptor activity"/>
    <property type="evidence" value="ECO:0007669"/>
    <property type="project" value="TreeGrafter"/>
</dbReference>
<sequence>MQHFPFNFTSYFLLNGREYHEKKNLTYHKNNTVTYFQERWWHWDQESSGNNSQDDIIVTLNTIPVSAAWSVRNNLVAREFLNEMMLHYNETLIIEATASEIMFDGVQVFENHPLVVVQSSLNISAVELLRKYPFSVFC</sequence>
<evidence type="ECO:0000313" key="7">
    <source>
        <dbReference type="EMBL" id="KAK7077675.1"/>
    </source>
</evidence>
<dbReference type="PANTHER" id="PTHR11923">
    <property type="entry name" value="SCAVENGER RECEPTOR CLASS B TYPE-1 SR-B1"/>
    <property type="match status" value="1"/>
</dbReference>
<dbReference type="Proteomes" id="UP001381693">
    <property type="component" value="Unassembled WGS sequence"/>
</dbReference>
<comment type="caution">
    <text evidence="7">The sequence shown here is derived from an EMBL/GenBank/DDBJ whole genome shotgun (WGS) entry which is preliminary data.</text>
</comment>
<dbReference type="PANTHER" id="PTHR11923:SF93">
    <property type="entry name" value="GH07959P-RELATED"/>
    <property type="match status" value="1"/>
</dbReference>
<evidence type="ECO:0000256" key="5">
    <source>
        <dbReference type="ARBA" id="ARBA00023136"/>
    </source>
</evidence>
<dbReference type="EMBL" id="JAXCGZ010008407">
    <property type="protein sequence ID" value="KAK7077675.1"/>
    <property type="molecule type" value="Genomic_DNA"/>
</dbReference>
<organism evidence="7 8">
    <name type="scientific">Halocaridina rubra</name>
    <name type="common">Hawaiian red shrimp</name>
    <dbReference type="NCBI Taxonomy" id="373956"/>
    <lineage>
        <taxon>Eukaryota</taxon>
        <taxon>Metazoa</taxon>
        <taxon>Ecdysozoa</taxon>
        <taxon>Arthropoda</taxon>
        <taxon>Crustacea</taxon>
        <taxon>Multicrustacea</taxon>
        <taxon>Malacostraca</taxon>
        <taxon>Eumalacostraca</taxon>
        <taxon>Eucarida</taxon>
        <taxon>Decapoda</taxon>
        <taxon>Pleocyemata</taxon>
        <taxon>Caridea</taxon>
        <taxon>Atyoidea</taxon>
        <taxon>Atyidae</taxon>
        <taxon>Halocaridina</taxon>
    </lineage>
</organism>
<evidence type="ECO:0000256" key="3">
    <source>
        <dbReference type="ARBA" id="ARBA00022692"/>
    </source>
</evidence>
<keyword evidence="5" id="KW-0472">Membrane</keyword>
<evidence type="ECO:0000313" key="8">
    <source>
        <dbReference type="Proteomes" id="UP001381693"/>
    </source>
</evidence>
<proteinExistence type="inferred from homology"/>
<keyword evidence="8" id="KW-1185">Reference proteome</keyword>
<evidence type="ECO:0000256" key="1">
    <source>
        <dbReference type="ARBA" id="ARBA00004370"/>
    </source>
</evidence>
<evidence type="ECO:0000256" key="6">
    <source>
        <dbReference type="ARBA" id="ARBA00023180"/>
    </source>
</evidence>
<evidence type="ECO:0000256" key="2">
    <source>
        <dbReference type="ARBA" id="ARBA00010532"/>
    </source>
</evidence>
<reference evidence="7 8" key="1">
    <citation type="submission" date="2023-11" db="EMBL/GenBank/DDBJ databases">
        <title>Halocaridina rubra genome assembly.</title>
        <authorList>
            <person name="Smith C."/>
        </authorList>
    </citation>
    <scope>NUCLEOTIDE SEQUENCE [LARGE SCALE GENOMIC DNA]</scope>
    <source>
        <strain evidence="7">EP-1</strain>
        <tissue evidence="7">Whole</tissue>
    </source>
</reference>
<keyword evidence="4" id="KW-1133">Transmembrane helix</keyword>
<comment type="subcellular location">
    <subcellularLocation>
        <location evidence="1">Membrane</location>
    </subcellularLocation>
</comment>
<dbReference type="GO" id="GO:0016020">
    <property type="term" value="C:membrane"/>
    <property type="evidence" value="ECO:0007669"/>
    <property type="project" value="UniProtKB-SubCell"/>
</dbReference>
<comment type="similarity">
    <text evidence="2">Belongs to the CD36 family.</text>
</comment>
<dbReference type="AlphaFoldDB" id="A0AAN8XEJ6"/>
<dbReference type="InterPro" id="IPR002159">
    <property type="entry name" value="CD36_fam"/>
</dbReference>
<accession>A0AAN8XEJ6</accession>
<dbReference type="GO" id="GO:0005737">
    <property type="term" value="C:cytoplasm"/>
    <property type="evidence" value="ECO:0007669"/>
    <property type="project" value="TreeGrafter"/>
</dbReference>
<protein>
    <submittedName>
        <fullName evidence="7">Uncharacterized protein</fullName>
    </submittedName>
</protein>
<name>A0AAN8XEJ6_HALRR</name>
<keyword evidence="6" id="KW-0325">Glycoprotein</keyword>